<feature type="domain" description="Spore germination GerD central core" evidence="3">
    <location>
        <begin position="64"/>
        <end position="177"/>
    </location>
</feature>
<proteinExistence type="predicted"/>
<sequence length="215" mass="23497">MIKKWLLILTIFMFITACGGDTGQSQGDAEYETTKKMVVDIVKTDEGKKALQEVLSDEKMKQQLVMDSAMVKDAINSTLTSDKGKKFWSKLFEDPKFVKTYTEATKDSQEKLIKGLMKDSEYQKSMMDLMQNPEMEDMIQQTLQSQKFKEHLEKSIQETLESPLFKAKMSEILLKAAEDMQKQQGGQSGSGQSGGGQSGGGSGGSDGGGGSGGSS</sequence>
<feature type="signal peptide" evidence="2">
    <location>
        <begin position="1"/>
        <end position="19"/>
    </location>
</feature>
<feature type="compositionally biased region" description="Gly residues" evidence="1">
    <location>
        <begin position="186"/>
        <end position="215"/>
    </location>
</feature>
<protein>
    <submittedName>
        <fullName evidence="4">Spore germination protein GerD</fullName>
    </submittedName>
</protein>
<feature type="region of interest" description="Disordered" evidence="1">
    <location>
        <begin position="176"/>
        <end position="215"/>
    </location>
</feature>
<feature type="chain" id="PRO_5046531637" evidence="2">
    <location>
        <begin position="20"/>
        <end position="215"/>
    </location>
</feature>
<reference evidence="4 5" key="1">
    <citation type="journal article" date="2019" name="Int. J. Syst. Evol. Microbiol.">
        <title>The Global Catalogue of Microorganisms (GCM) 10K type strain sequencing project: providing services to taxonomists for standard genome sequencing and annotation.</title>
        <authorList>
            <consortium name="The Broad Institute Genomics Platform"/>
            <consortium name="The Broad Institute Genome Sequencing Center for Infectious Disease"/>
            <person name="Wu L."/>
            <person name="Ma J."/>
        </authorList>
    </citation>
    <scope>NUCLEOTIDE SEQUENCE [LARGE SCALE GENOMIC DNA]</scope>
    <source>
        <strain evidence="4 5">JCM 12389</strain>
    </source>
</reference>
<dbReference type="RefSeq" id="WP_343843854.1">
    <property type="nucleotide sequence ID" value="NZ_BAAADO010000010.1"/>
</dbReference>
<dbReference type="NCBIfam" id="NF040801">
    <property type="entry name" value="spore_GerD"/>
    <property type="match status" value="1"/>
</dbReference>
<accession>A0ABN1BR79</accession>
<dbReference type="Proteomes" id="UP001500880">
    <property type="component" value="Unassembled WGS sequence"/>
</dbReference>
<keyword evidence="5" id="KW-1185">Reference proteome</keyword>
<dbReference type="EMBL" id="BAAADO010000010">
    <property type="protein sequence ID" value="GAA0503792.1"/>
    <property type="molecule type" value="Genomic_DNA"/>
</dbReference>
<name>A0ABN1BR79_9BACI</name>
<dbReference type="PROSITE" id="PS51257">
    <property type="entry name" value="PROKAR_LIPOPROTEIN"/>
    <property type="match status" value="1"/>
</dbReference>
<dbReference type="Pfam" id="PF17898">
    <property type="entry name" value="GerD"/>
    <property type="match status" value="1"/>
</dbReference>
<keyword evidence="2" id="KW-0732">Signal</keyword>
<evidence type="ECO:0000313" key="4">
    <source>
        <dbReference type="EMBL" id="GAA0503792.1"/>
    </source>
</evidence>
<gene>
    <name evidence="4" type="primary">gerD</name>
    <name evidence="4" type="ORF">GCM10008986_34230</name>
</gene>
<dbReference type="InterPro" id="IPR041262">
    <property type="entry name" value="GerD_central"/>
</dbReference>
<evidence type="ECO:0000259" key="3">
    <source>
        <dbReference type="Pfam" id="PF17898"/>
    </source>
</evidence>
<evidence type="ECO:0000256" key="1">
    <source>
        <dbReference type="SAM" id="MobiDB-lite"/>
    </source>
</evidence>
<organism evidence="4 5">
    <name type="scientific">Salinibacillus aidingensis</name>
    <dbReference type="NCBI Taxonomy" id="237684"/>
    <lineage>
        <taxon>Bacteria</taxon>
        <taxon>Bacillati</taxon>
        <taxon>Bacillota</taxon>
        <taxon>Bacilli</taxon>
        <taxon>Bacillales</taxon>
        <taxon>Bacillaceae</taxon>
        <taxon>Salinibacillus</taxon>
    </lineage>
</organism>
<evidence type="ECO:0000313" key="5">
    <source>
        <dbReference type="Proteomes" id="UP001500880"/>
    </source>
</evidence>
<comment type="caution">
    <text evidence="4">The sequence shown here is derived from an EMBL/GenBank/DDBJ whole genome shotgun (WGS) entry which is preliminary data.</text>
</comment>
<evidence type="ECO:0000256" key="2">
    <source>
        <dbReference type="SAM" id="SignalP"/>
    </source>
</evidence>